<keyword evidence="4" id="KW-0732">Signal</keyword>
<comment type="subcellular location">
    <subcellularLocation>
        <location evidence="1">Cell envelope</location>
    </subcellularLocation>
</comment>
<evidence type="ECO:0000259" key="8">
    <source>
        <dbReference type="PROSITE" id="PS51007"/>
    </source>
</evidence>
<dbReference type="EC" id="1.11.1.5" evidence="9"/>
<dbReference type="InterPro" id="IPR004852">
    <property type="entry name" value="Di-haem_cyt_c_peroxidsae"/>
</dbReference>
<dbReference type="Pfam" id="PF03150">
    <property type="entry name" value="CCP_MauG"/>
    <property type="match status" value="1"/>
</dbReference>
<dbReference type="EMBL" id="JBELPZ010000001">
    <property type="protein sequence ID" value="MFL9843254.1"/>
    <property type="molecule type" value="Genomic_DNA"/>
</dbReference>
<sequence length="399" mass="44357">MKNYFLLLGVLFTLLSCSDDKDYISTGGGSGPDSQGNIISLPDVAYNYSNPDFPDYFFIDDNGGLPSSVNGIDNTPSDNEITDAGATLGRVLFYDKNLSANRTTACGSCHRPEKAFADSSPLSQGLHGENTKRNAMTMVNLRFYKRGHFFYDERAETLELQVLMPILDQKEMALTEPEITQRVAEQPYYSMLFIKAFGSSSVTTDRISKALSQFIRSMVSYTSKYDEGRAQVANMADPFPNFSQQENRGKELFLKPVTQGGVGCYSCHTTEAFVSPNIGPVNNGLDAVTTNDEGAYDHYGTDPYKGKFKIPTLRNIVLTSPYMHDGRFSSLVEVIDFYDSGVQDHPNLSPALKDTDGQPRKLHLSQQDKSALMLFLNTLTDTEMTHDVKFSDPFINQHL</sequence>
<keyword evidence="6 7" id="KW-0408">Iron</keyword>
<dbReference type="PROSITE" id="PS51257">
    <property type="entry name" value="PROKAR_LIPOPROTEIN"/>
    <property type="match status" value="1"/>
</dbReference>
<dbReference type="InterPro" id="IPR051395">
    <property type="entry name" value="Cytochrome_c_Peroxidase/MauG"/>
</dbReference>
<evidence type="ECO:0000256" key="2">
    <source>
        <dbReference type="ARBA" id="ARBA00022617"/>
    </source>
</evidence>
<dbReference type="PANTHER" id="PTHR30600:SF10">
    <property type="entry name" value="BLL6722 PROTEIN"/>
    <property type="match status" value="1"/>
</dbReference>
<evidence type="ECO:0000256" key="1">
    <source>
        <dbReference type="ARBA" id="ARBA00004196"/>
    </source>
</evidence>
<dbReference type="GO" id="GO:0004130">
    <property type="term" value="F:cytochrome-c peroxidase activity"/>
    <property type="evidence" value="ECO:0007669"/>
    <property type="project" value="UniProtKB-EC"/>
</dbReference>
<gene>
    <name evidence="9" type="ORF">ABS766_02370</name>
</gene>
<comment type="caution">
    <text evidence="9">The sequence shown here is derived from an EMBL/GenBank/DDBJ whole genome shotgun (WGS) entry which is preliminary data.</text>
</comment>
<evidence type="ECO:0000256" key="5">
    <source>
        <dbReference type="ARBA" id="ARBA00023002"/>
    </source>
</evidence>
<organism evidence="9 10">
    <name type="scientific">Flavobacterium rhizosphaerae</name>
    <dbReference type="NCBI Taxonomy" id="3163298"/>
    <lineage>
        <taxon>Bacteria</taxon>
        <taxon>Pseudomonadati</taxon>
        <taxon>Bacteroidota</taxon>
        <taxon>Flavobacteriia</taxon>
        <taxon>Flavobacteriales</taxon>
        <taxon>Flavobacteriaceae</taxon>
        <taxon>Flavobacterium</taxon>
    </lineage>
</organism>
<accession>A0ABW8YSI7</accession>
<evidence type="ECO:0000256" key="6">
    <source>
        <dbReference type="ARBA" id="ARBA00023004"/>
    </source>
</evidence>
<dbReference type="PROSITE" id="PS51007">
    <property type="entry name" value="CYTC"/>
    <property type="match status" value="1"/>
</dbReference>
<keyword evidence="5 9" id="KW-0560">Oxidoreductase</keyword>
<keyword evidence="10" id="KW-1185">Reference proteome</keyword>
<dbReference type="SUPFAM" id="SSF46626">
    <property type="entry name" value="Cytochrome c"/>
    <property type="match status" value="2"/>
</dbReference>
<proteinExistence type="predicted"/>
<dbReference type="PANTHER" id="PTHR30600">
    <property type="entry name" value="CYTOCHROME C PEROXIDASE-RELATED"/>
    <property type="match status" value="1"/>
</dbReference>
<evidence type="ECO:0000256" key="3">
    <source>
        <dbReference type="ARBA" id="ARBA00022723"/>
    </source>
</evidence>
<dbReference type="InterPro" id="IPR036909">
    <property type="entry name" value="Cyt_c-like_dom_sf"/>
</dbReference>
<reference evidence="9 10" key="1">
    <citation type="submission" date="2024-06" db="EMBL/GenBank/DDBJ databases">
        <authorList>
            <person name="Kaempfer P."/>
            <person name="Viver T."/>
        </authorList>
    </citation>
    <scope>NUCLEOTIDE SEQUENCE [LARGE SCALE GENOMIC DNA]</scope>
    <source>
        <strain evidence="9 10">ST-119</strain>
    </source>
</reference>
<dbReference type="Proteomes" id="UP001629156">
    <property type="component" value="Unassembled WGS sequence"/>
</dbReference>
<evidence type="ECO:0000256" key="4">
    <source>
        <dbReference type="ARBA" id="ARBA00022729"/>
    </source>
</evidence>
<evidence type="ECO:0000313" key="9">
    <source>
        <dbReference type="EMBL" id="MFL9843254.1"/>
    </source>
</evidence>
<dbReference type="InterPro" id="IPR009056">
    <property type="entry name" value="Cyt_c-like_dom"/>
</dbReference>
<dbReference type="RefSeq" id="WP_408083489.1">
    <property type="nucleotide sequence ID" value="NZ_JBELPZ010000001.1"/>
</dbReference>
<protein>
    <submittedName>
        <fullName evidence="9">Cytochrome c peroxidase</fullName>
        <ecNumber evidence="9">1.11.1.5</ecNumber>
    </submittedName>
</protein>
<feature type="domain" description="Cytochrome c" evidence="8">
    <location>
        <begin position="244"/>
        <end position="380"/>
    </location>
</feature>
<evidence type="ECO:0000313" key="10">
    <source>
        <dbReference type="Proteomes" id="UP001629156"/>
    </source>
</evidence>
<keyword evidence="3 7" id="KW-0479">Metal-binding</keyword>
<evidence type="ECO:0000256" key="7">
    <source>
        <dbReference type="PROSITE-ProRule" id="PRU00433"/>
    </source>
</evidence>
<keyword evidence="2 7" id="KW-0349">Heme</keyword>
<dbReference type="Gene3D" id="1.10.760.10">
    <property type="entry name" value="Cytochrome c-like domain"/>
    <property type="match status" value="2"/>
</dbReference>
<name>A0ABW8YSI7_9FLAO</name>
<keyword evidence="9" id="KW-0575">Peroxidase</keyword>